<accession>A0A0E9PPN9</accession>
<reference evidence="2" key="1">
    <citation type="submission" date="2014-11" db="EMBL/GenBank/DDBJ databases">
        <authorList>
            <person name="Amaro Gonzalez C."/>
        </authorList>
    </citation>
    <scope>NUCLEOTIDE SEQUENCE</scope>
</reference>
<dbReference type="AlphaFoldDB" id="A0A0E9PPN9"/>
<protein>
    <submittedName>
        <fullName evidence="2">Uncharacterized protein</fullName>
    </submittedName>
</protein>
<dbReference type="EMBL" id="GBXM01101966">
    <property type="protein sequence ID" value="JAH06611.1"/>
    <property type="molecule type" value="Transcribed_RNA"/>
</dbReference>
<organism evidence="2">
    <name type="scientific">Anguilla anguilla</name>
    <name type="common">European freshwater eel</name>
    <name type="synonym">Muraena anguilla</name>
    <dbReference type="NCBI Taxonomy" id="7936"/>
    <lineage>
        <taxon>Eukaryota</taxon>
        <taxon>Metazoa</taxon>
        <taxon>Chordata</taxon>
        <taxon>Craniata</taxon>
        <taxon>Vertebrata</taxon>
        <taxon>Euteleostomi</taxon>
        <taxon>Actinopterygii</taxon>
        <taxon>Neopterygii</taxon>
        <taxon>Teleostei</taxon>
        <taxon>Anguilliformes</taxon>
        <taxon>Anguillidae</taxon>
        <taxon>Anguilla</taxon>
    </lineage>
</organism>
<proteinExistence type="predicted"/>
<evidence type="ECO:0000256" key="1">
    <source>
        <dbReference type="SAM" id="Phobius"/>
    </source>
</evidence>
<reference evidence="2" key="2">
    <citation type="journal article" date="2015" name="Fish Shellfish Immunol.">
        <title>Early steps in the European eel (Anguilla anguilla)-Vibrio vulnificus interaction in the gills: Role of the RtxA13 toxin.</title>
        <authorList>
            <person name="Callol A."/>
            <person name="Pajuelo D."/>
            <person name="Ebbesson L."/>
            <person name="Teles M."/>
            <person name="MacKenzie S."/>
            <person name="Amaro C."/>
        </authorList>
    </citation>
    <scope>NUCLEOTIDE SEQUENCE</scope>
</reference>
<sequence length="26" mass="3096">MIMPSTVIHIFYWIACYGLTLFFSLK</sequence>
<feature type="transmembrane region" description="Helical" evidence="1">
    <location>
        <begin position="6"/>
        <end position="25"/>
    </location>
</feature>
<name>A0A0E9PPN9_ANGAN</name>
<keyword evidence="1" id="KW-0472">Membrane</keyword>
<keyword evidence="1" id="KW-1133">Transmembrane helix</keyword>
<keyword evidence="1" id="KW-0812">Transmembrane</keyword>
<evidence type="ECO:0000313" key="2">
    <source>
        <dbReference type="EMBL" id="JAH06611.1"/>
    </source>
</evidence>